<feature type="compositionally biased region" description="Polar residues" evidence="2">
    <location>
        <begin position="306"/>
        <end position="318"/>
    </location>
</feature>
<dbReference type="VEuPathDB" id="TrichDB:TRFO_41512"/>
<dbReference type="GeneID" id="94848520"/>
<feature type="region of interest" description="Disordered" evidence="2">
    <location>
        <begin position="200"/>
        <end position="281"/>
    </location>
</feature>
<evidence type="ECO:0000313" key="3">
    <source>
        <dbReference type="EMBL" id="OHT16866.1"/>
    </source>
</evidence>
<organism evidence="3 4">
    <name type="scientific">Tritrichomonas foetus</name>
    <dbReference type="NCBI Taxonomy" id="1144522"/>
    <lineage>
        <taxon>Eukaryota</taxon>
        <taxon>Metamonada</taxon>
        <taxon>Parabasalia</taxon>
        <taxon>Tritrichomonadida</taxon>
        <taxon>Tritrichomonadidae</taxon>
        <taxon>Tritrichomonas</taxon>
    </lineage>
</organism>
<keyword evidence="4" id="KW-1185">Reference proteome</keyword>
<evidence type="ECO:0000256" key="2">
    <source>
        <dbReference type="SAM" id="MobiDB-lite"/>
    </source>
</evidence>
<dbReference type="EMBL" id="MLAK01000064">
    <property type="protein sequence ID" value="OHT16866.1"/>
    <property type="molecule type" value="Genomic_DNA"/>
</dbReference>
<feature type="region of interest" description="Disordered" evidence="2">
    <location>
        <begin position="1"/>
        <end position="29"/>
    </location>
</feature>
<dbReference type="RefSeq" id="XP_068370002.1">
    <property type="nucleotide sequence ID" value="XM_068513816.1"/>
</dbReference>
<feature type="compositionally biased region" description="Basic and acidic residues" evidence="2">
    <location>
        <begin position="271"/>
        <end position="281"/>
    </location>
</feature>
<feature type="coiled-coil region" evidence="1">
    <location>
        <begin position="120"/>
        <end position="154"/>
    </location>
</feature>
<feature type="region of interest" description="Disordered" evidence="2">
    <location>
        <begin position="302"/>
        <end position="346"/>
    </location>
</feature>
<gene>
    <name evidence="3" type="ORF">TRFO_41512</name>
</gene>
<reference evidence="3" key="1">
    <citation type="submission" date="2016-10" db="EMBL/GenBank/DDBJ databases">
        <authorList>
            <person name="Benchimol M."/>
            <person name="Almeida L.G."/>
            <person name="Vasconcelos A.T."/>
            <person name="Perreira-Neves A."/>
            <person name="Rosa I.A."/>
            <person name="Tasca T."/>
            <person name="Bogo M.R."/>
            <person name="de Souza W."/>
        </authorList>
    </citation>
    <scope>NUCLEOTIDE SEQUENCE [LARGE SCALE GENOMIC DNA]</scope>
    <source>
        <strain evidence="3">K</strain>
    </source>
</reference>
<sequence length="346" mass="40344">MKNYSSEERNQLLFQTASNTPPSNKPSVVDAYNYAPKQPPPSIIVETNPNPNENHENHTMNSIEINKWNETWKFIVDKLTEITCFPPILVQSADEQRKSLQLLVESVCEIAKHPKDSQEYKDLTHELELRDQKITELNQKNSSLKSEIELLKNRNKEEISHFTKKIEILENYALQIEHYTIQVDKRKDFNQASFQRINQSRASTLNNDIKTSPGDHSKGSKGSFEKLNKSHQAEKKNAQKKSVHKSNKKNEKLGHSNTKSDKNSNLATNDNSKKKPNDFKFEENKRFEEDYVAKLIQKYTKVEPTQEVQQANPESKAQSLFERSIKPNDDIQKETQKPRFKRRQWH</sequence>
<feature type="compositionally biased region" description="Polar residues" evidence="2">
    <location>
        <begin position="12"/>
        <end position="26"/>
    </location>
</feature>
<accession>A0A1J4L0D1</accession>
<dbReference type="Proteomes" id="UP000179807">
    <property type="component" value="Unassembled WGS sequence"/>
</dbReference>
<protein>
    <submittedName>
        <fullName evidence="3">Uncharacterized protein</fullName>
    </submittedName>
</protein>
<keyword evidence="1" id="KW-0175">Coiled coil</keyword>
<feature type="compositionally biased region" description="Basic and acidic residues" evidence="2">
    <location>
        <begin position="323"/>
        <end position="337"/>
    </location>
</feature>
<proteinExistence type="predicted"/>
<comment type="caution">
    <text evidence="3">The sequence shown here is derived from an EMBL/GenBank/DDBJ whole genome shotgun (WGS) entry which is preliminary data.</text>
</comment>
<evidence type="ECO:0000256" key="1">
    <source>
        <dbReference type="SAM" id="Coils"/>
    </source>
</evidence>
<feature type="compositionally biased region" description="Basic and acidic residues" evidence="2">
    <location>
        <begin position="1"/>
        <end position="10"/>
    </location>
</feature>
<evidence type="ECO:0000313" key="4">
    <source>
        <dbReference type="Proteomes" id="UP000179807"/>
    </source>
</evidence>
<feature type="compositionally biased region" description="Basic residues" evidence="2">
    <location>
        <begin position="238"/>
        <end position="247"/>
    </location>
</feature>
<dbReference type="AlphaFoldDB" id="A0A1J4L0D1"/>
<feature type="compositionally biased region" description="Polar residues" evidence="2">
    <location>
        <begin position="200"/>
        <end position="210"/>
    </location>
</feature>
<feature type="compositionally biased region" description="Basic and acidic residues" evidence="2">
    <location>
        <begin position="248"/>
        <end position="262"/>
    </location>
</feature>
<feature type="compositionally biased region" description="Basic and acidic residues" evidence="2">
    <location>
        <begin position="213"/>
        <end position="237"/>
    </location>
</feature>
<name>A0A1J4L0D1_9EUKA</name>